<dbReference type="EMBL" id="GBXM01010534">
    <property type="protein sequence ID" value="JAH98043.1"/>
    <property type="molecule type" value="Transcribed_RNA"/>
</dbReference>
<sequence length="81" mass="8882">MNIALSSWRDESEAFSQRLQYVTPQAFNPLVQSDLFILHSSHTNPFMQPGISQNQFGLSTLLQGILAGSQAHDLGVANPDP</sequence>
<proteinExistence type="predicted"/>
<protein>
    <submittedName>
        <fullName evidence="1">Uncharacterized protein</fullName>
    </submittedName>
</protein>
<organism evidence="1">
    <name type="scientific">Anguilla anguilla</name>
    <name type="common">European freshwater eel</name>
    <name type="synonym">Muraena anguilla</name>
    <dbReference type="NCBI Taxonomy" id="7936"/>
    <lineage>
        <taxon>Eukaryota</taxon>
        <taxon>Metazoa</taxon>
        <taxon>Chordata</taxon>
        <taxon>Craniata</taxon>
        <taxon>Vertebrata</taxon>
        <taxon>Euteleostomi</taxon>
        <taxon>Actinopterygii</taxon>
        <taxon>Neopterygii</taxon>
        <taxon>Teleostei</taxon>
        <taxon>Anguilliformes</taxon>
        <taxon>Anguillidae</taxon>
        <taxon>Anguilla</taxon>
    </lineage>
</organism>
<reference evidence="1" key="1">
    <citation type="submission" date="2014-11" db="EMBL/GenBank/DDBJ databases">
        <authorList>
            <person name="Amaro Gonzalez C."/>
        </authorList>
    </citation>
    <scope>NUCLEOTIDE SEQUENCE</scope>
</reference>
<name>A0A0E9X8L9_ANGAN</name>
<accession>A0A0E9X8L9</accession>
<evidence type="ECO:0000313" key="1">
    <source>
        <dbReference type="EMBL" id="JAH98043.1"/>
    </source>
</evidence>
<reference evidence="1" key="2">
    <citation type="journal article" date="2015" name="Fish Shellfish Immunol.">
        <title>Early steps in the European eel (Anguilla anguilla)-Vibrio vulnificus interaction in the gills: Role of the RtxA13 toxin.</title>
        <authorList>
            <person name="Callol A."/>
            <person name="Pajuelo D."/>
            <person name="Ebbesson L."/>
            <person name="Teles M."/>
            <person name="MacKenzie S."/>
            <person name="Amaro C."/>
        </authorList>
    </citation>
    <scope>NUCLEOTIDE SEQUENCE</scope>
</reference>
<dbReference type="AlphaFoldDB" id="A0A0E9X8L9"/>